<proteinExistence type="predicted"/>
<dbReference type="Proteomes" id="UP000596063">
    <property type="component" value="Chromosome"/>
</dbReference>
<evidence type="ECO:0000259" key="2">
    <source>
        <dbReference type="Pfam" id="PF13193"/>
    </source>
</evidence>
<name>A0A7T4UQX8_9GAMM</name>
<dbReference type="Gene3D" id="3.30.300.30">
    <property type="match status" value="1"/>
</dbReference>
<dbReference type="InterPro" id="IPR045851">
    <property type="entry name" value="AMP-bd_C_sf"/>
</dbReference>
<dbReference type="EMBL" id="CP066167">
    <property type="protein sequence ID" value="QQD19146.1"/>
    <property type="molecule type" value="Genomic_DNA"/>
</dbReference>
<evidence type="ECO:0000259" key="1">
    <source>
        <dbReference type="Pfam" id="PF00501"/>
    </source>
</evidence>
<accession>A0A7T4UQX8</accession>
<evidence type="ECO:0000313" key="4">
    <source>
        <dbReference type="Proteomes" id="UP000596063"/>
    </source>
</evidence>
<protein>
    <submittedName>
        <fullName evidence="3">Long-chain-fatty-acid--CoA ligase</fullName>
    </submittedName>
</protein>
<dbReference type="InterPro" id="IPR042099">
    <property type="entry name" value="ANL_N_sf"/>
</dbReference>
<reference evidence="3 4" key="1">
    <citation type="submission" date="2020-12" db="EMBL/GenBank/DDBJ databases">
        <authorList>
            <person name="Shan Y."/>
        </authorList>
    </citation>
    <scope>NUCLEOTIDE SEQUENCE [LARGE SCALE GENOMIC DNA]</scope>
    <source>
        <strain evidence="4">csc3.9</strain>
    </source>
</reference>
<organism evidence="3 4">
    <name type="scientific">Spongiibacter nanhainus</name>
    <dbReference type="NCBI Taxonomy" id="2794344"/>
    <lineage>
        <taxon>Bacteria</taxon>
        <taxon>Pseudomonadati</taxon>
        <taxon>Pseudomonadota</taxon>
        <taxon>Gammaproteobacteria</taxon>
        <taxon>Cellvibrionales</taxon>
        <taxon>Spongiibacteraceae</taxon>
        <taxon>Spongiibacter</taxon>
    </lineage>
</organism>
<dbReference type="KEGG" id="snan:I6N98_04635"/>
<dbReference type="Pfam" id="PF13193">
    <property type="entry name" value="AMP-binding_C"/>
    <property type="match status" value="1"/>
</dbReference>
<dbReference type="AlphaFoldDB" id="A0A7T4UQX8"/>
<sequence length="518" mass="55800">MQFTQGLHRAVQQHPEAIATVCGDRRQSFGQLRERVGKLAGGLAAQGLGPGDRIAILALNSDRYLEAYLAIAWLGAVVNPINFRWSAEEVTYSLNDSNSTAILLDDQFAAMASDIREKSPSVAHYFFQGDGDLPEGMVSTEAMIADSAAIDDAEASGDTLFGIFYTGGTTGRPKGVMLSHANLFSSGLALLSEGLLAEGAKGLHAAPMFHLADMMLTTCLVIRGGQHHFLPAFRPDSLLQMVASESITDLLLVPAMLQAIVGFEGAKQFDTTSVKSIMYGASPAAETLLDGVMNLFTSASLTQVYGMTETAAVMTVLPAATHLPENRQLGRLRSGGRSACHVQVRIVDDQDRERPRGEVGEIIARGPNLMQGYLNKPEASEEALKGGWMHTGDVGYMDDNGYVFIVDRKKDMIISGGENVYCAEVENAVLKHPAVAACAVIGIPCDDMGEKVHAAVVVKPDHTLELDELYAHCKQLVAGYKCPRSMNILDALPLSGAGKVLKTELRKPYWQDKERMVS</sequence>
<dbReference type="InterPro" id="IPR020845">
    <property type="entry name" value="AMP-binding_CS"/>
</dbReference>
<dbReference type="InterPro" id="IPR025110">
    <property type="entry name" value="AMP-bd_C"/>
</dbReference>
<dbReference type="PROSITE" id="PS00455">
    <property type="entry name" value="AMP_BINDING"/>
    <property type="match status" value="1"/>
</dbReference>
<dbReference type="SUPFAM" id="SSF56801">
    <property type="entry name" value="Acetyl-CoA synthetase-like"/>
    <property type="match status" value="1"/>
</dbReference>
<dbReference type="Pfam" id="PF00501">
    <property type="entry name" value="AMP-binding"/>
    <property type="match status" value="1"/>
</dbReference>
<keyword evidence="4" id="KW-1185">Reference proteome</keyword>
<evidence type="ECO:0000313" key="3">
    <source>
        <dbReference type="EMBL" id="QQD19146.1"/>
    </source>
</evidence>
<gene>
    <name evidence="3" type="ORF">I6N98_04635</name>
</gene>
<dbReference type="PANTHER" id="PTHR43767">
    <property type="entry name" value="LONG-CHAIN-FATTY-ACID--COA LIGASE"/>
    <property type="match status" value="1"/>
</dbReference>
<dbReference type="NCBIfam" id="NF004837">
    <property type="entry name" value="PRK06187.1"/>
    <property type="match status" value="1"/>
</dbReference>
<dbReference type="InterPro" id="IPR050237">
    <property type="entry name" value="ATP-dep_AMP-bd_enzyme"/>
</dbReference>
<keyword evidence="3" id="KW-0436">Ligase</keyword>
<dbReference type="Gene3D" id="3.40.50.12780">
    <property type="entry name" value="N-terminal domain of ligase-like"/>
    <property type="match status" value="1"/>
</dbReference>
<dbReference type="RefSeq" id="WP_198570631.1">
    <property type="nucleotide sequence ID" value="NZ_CP066167.1"/>
</dbReference>
<feature type="domain" description="AMP-dependent synthetase/ligase" evidence="1">
    <location>
        <begin position="8"/>
        <end position="374"/>
    </location>
</feature>
<dbReference type="PANTHER" id="PTHR43767:SF1">
    <property type="entry name" value="NONRIBOSOMAL PEPTIDE SYNTHASE PES1 (EUROFUNG)-RELATED"/>
    <property type="match status" value="1"/>
</dbReference>
<dbReference type="CDD" id="cd17631">
    <property type="entry name" value="FACL_FadD13-like"/>
    <property type="match status" value="1"/>
</dbReference>
<dbReference type="InterPro" id="IPR000873">
    <property type="entry name" value="AMP-dep_synth/lig_dom"/>
</dbReference>
<feature type="domain" description="AMP-binding enzyme C-terminal" evidence="2">
    <location>
        <begin position="424"/>
        <end position="499"/>
    </location>
</feature>
<dbReference type="GO" id="GO:0016878">
    <property type="term" value="F:acid-thiol ligase activity"/>
    <property type="evidence" value="ECO:0007669"/>
    <property type="project" value="UniProtKB-ARBA"/>
</dbReference>